<dbReference type="Proteomes" id="UP000007845">
    <property type="component" value="Chromosome"/>
</dbReference>
<dbReference type="KEGG" id="ddn:DND132_1441"/>
<dbReference type="Gene3D" id="3.90.320.10">
    <property type="match status" value="1"/>
</dbReference>
<dbReference type="Pfam" id="PF12705">
    <property type="entry name" value="PDDEXK_1"/>
    <property type="match status" value="1"/>
</dbReference>
<evidence type="ECO:0000313" key="3">
    <source>
        <dbReference type="Proteomes" id="UP000007845"/>
    </source>
</evidence>
<evidence type="ECO:0000313" key="2">
    <source>
        <dbReference type="EMBL" id="EGB14649.1"/>
    </source>
</evidence>
<gene>
    <name evidence="2" type="ORF">DND132_1441</name>
</gene>
<dbReference type="EMBL" id="CP003220">
    <property type="protein sequence ID" value="EGB14649.1"/>
    <property type="molecule type" value="Genomic_DNA"/>
</dbReference>
<dbReference type="AlphaFoldDB" id="F0JE40"/>
<protein>
    <recommendedName>
        <fullName evidence="1">PD-(D/E)XK endonuclease-like domain-containing protein</fullName>
    </recommendedName>
</protein>
<dbReference type="InterPro" id="IPR038726">
    <property type="entry name" value="PDDEXK_AddAB-type"/>
</dbReference>
<dbReference type="SMR" id="F0JE40"/>
<organism evidence="2 3">
    <name type="scientific">Pseudodesulfovibrio mercurii</name>
    <dbReference type="NCBI Taxonomy" id="641491"/>
    <lineage>
        <taxon>Bacteria</taxon>
        <taxon>Pseudomonadati</taxon>
        <taxon>Thermodesulfobacteriota</taxon>
        <taxon>Desulfovibrionia</taxon>
        <taxon>Desulfovibrionales</taxon>
        <taxon>Desulfovibrionaceae</taxon>
    </lineage>
</organism>
<name>F0JE40_9BACT</name>
<dbReference type="RefSeq" id="WP_014322077.1">
    <property type="nucleotide sequence ID" value="NC_016803.1"/>
</dbReference>
<evidence type="ECO:0000259" key="1">
    <source>
        <dbReference type="Pfam" id="PF12705"/>
    </source>
</evidence>
<keyword evidence="3" id="KW-1185">Reference proteome</keyword>
<dbReference type="eggNOG" id="COG2887">
    <property type="taxonomic scope" value="Bacteria"/>
</dbReference>
<proteinExistence type="predicted"/>
<dbReference type="HOGENOM" id="CLU_015152_0_0_7"/>
<accession>F0JE40</accession>
<reference evidence="2 3" key="1">
    <citation type="journal article" date="2011" name="J. Bacteriol.">
        <title>Genome sequence of the mercury-methylating strain Desulfovibrio desulfuricans ND132.</title>
        <authorList>
            <person name="Brown S.D."/>
            <person name="Gilmour C.C."/>
            <person name="Kucken A.M."/>
            <person name="Wall J.D."/>
            <person name="Elias D.A."/>
            <person name="Brandt C.C."/>
            <person name="Podar M."/>
            <person name="Chertkov O."/>
            <person name="Held B."/>
            <person name="Bruce D.C."/>
            <person name="Detter J.C."/>
            <person name="Tapia R."/>
            <person name="Han C.S."/>
            <person name="Goodwin L.A."/>
            <person name="Cheng J.F."/>
            <person name="Pitluck S."/>
            <person name="Woyke T."/>
            <person name="Mikhailova N."/>
            <person name="Ivanova N.N."/>
            <person name="Han J."/>
            <person name="Lucas S."/>
            <person name="Lapidus A.L."/>
            <person name="Land M.L."/>
            <person name="Hauser L.J."/>
            <person name="Palumbo A.V."/>
        </authorList>
    </citation>
    <scope>NUCLEOTIDE SEQUENCE [LARGE SCALE GENOMIC DNA]</scope>
    <source>
        <strain evidence="2 3">ND132</strain>
    </source>
</reference>
<sequence length="858" mass="92717">MDLIVGPQYDSGAWPDALAGRDAAEGVAVVGPLGLVSVLETRLGMAPQRHNQTHRIAQFQRGLKACDGSPEPFYSQSLKADAWSTARHLLAELDGLRMAGWDGSAETTGRLRELRDAARAAELSPGLAERIDAIGARIADWGLGGLSSLTLEAELRLWPSAWRRLFARLEEAGVRLIEQDGVLRGQGFPEGNSPAVRVLRTTSLEEAGELLASWLDTHPSPEDVVLLAESDGQSLDTALRRQGLPVTGQSARSAQRTALQLLPIGLALLWKPFSPSALIDLLTAPLSPIHPVLARHLLDALTAHPGLGGPRWEKALARCAEWAAGRENGRDLLEEVAFWTGLSRHDQRSPVDAGAVTAVCGRLSDWAGRMAAPDRADVLAAVSAMAGEMAETLALTGMDAVTKAQLSRILDSVVGGGVKGPERAEAAPWAVVSRPGQVRGPVGTLVWWNFSETQPPRLFLPWTGDERATLGRGGADLRDFDHARQMEVRSWKAPLRHAESVLLVLPDSVRGQAVAPHPLWDELTAALGEAVLEAGTIRAADVLLDPAPELLGCPLSLTDVRPGNPVAPLADWRLPQGPAARRPRESPSGLINFLGCPLSWFLKYILRIRPGNLAEPPEGGQLYGNFCHRLVELLVGEKTDWTPSEARARADRLFDALVAQMAAPLNEPGRETTLLVFREKALDAVECLFARILKAGLSIHASEQENVRRDQAGQEFVGYVDLVLKDGHGAEIPWDMKWSSTSRHRREEMEQGRALQLAAYCWLLGGDGKDAAYFMLNQRELISTDAPWAEERESVAADLPGLWTEALEAYHAGQASLDAGTCRARGLDTPDEAPGLAGLTVNCGFCDYAVLCGREHAE</sequence>
<feature type="domain" description="PD-(D/E)XK endonuclease-like" evidence="1">
    <location>
        <begin position="586"/>
        <end position="852"/>
    </location>
</feature>
<dbReference type="STRING" id="641491.DND132_1441"/>
<dbReference type="InterPro" id="IPR011604">
    <property type="entry name" value="PDDEXK-like_dom_sf"/>
</dbReference>
<dbReference type="OrthoDB" id="1488830at2"/>